<evidence type="ECO:0000256" key="3">
    <source>
        <dbReference type="ARBA" id="ARBA00022670"/>
    </source>
</evidence>
<keyword evidence="4 6" id="KW-0479">Metal-binding</keyword>
<keyword evidence="2 6" id="KW-0031">Aminopeptidase</keyword>
<proteinExistence type="inferred from homology"/>
<dbReference type="InterPro" id="IPR002467">
    <property type="entry name" value="Pept_M24A_MAP1"/>
</dbReference>
<feature type="domain" description="Peptidase M24" evidence="8">
    <location>
        <begin position="12"/>
        <end position="239"/>
    </location>
</feature>
<feature type="binding site" evidence="6">
    <location>
        <position position="77"/>
    </location>
    <ligand>
        <name>substrate</name>
    </ligand>
</feature>
<dbReference type="RefSeq" id="WP_160625426.1">
    <property type="nucleotide sequence ID" value="NZ_WUUQ01000003.1"/>
</dbReference>
<dbReference type="GO" id="GO:0006508">
    <property type="term" value="P:proteolysis"/>
    <property type="evidence" value="ECO:0007669"/>
    <property type="project" value="UniProtKB-KW"/>
</dbReference>
<dbReference type="NCBIfam" id="TIGR00500">
    <property type="entry name" value="met_pdase_I"/>
    <property type="match status" value="1"/>
</dbReference>
<name>A0A6N8UFC0_9FIRM</name>
<evidence type="ECO:0000313" key="10">
    <source>
        <dbReference type="Proteomes" id="UP000434036"/>
    </source>
</evidence>
<evidence type="ECO:0000256" key="5">
    <source>
        <dbReference type="ARBA" id="ARBA00022801"/>
    </source>
</evidence>
<dbReference type="PANTHER" id="PTHR43330">
    <property type="entry name" value="METHIONINE AMINOPEPTIDASE"/>
    <property type="match status" value="1"/>
</dbReference>
<comment type="similarity">
    <text evidence="6">Belongs to the peptidase M24A family. Methionine aminopeptidase type 1 subfamily.</text>
</comment>
<feature type="binding site" evidence="6">
    <location>
        <position position="175"/>
    </location>
    <ligand>
        <name>substrate</name>
    </ligand>
</feature>
<dbReference type="Gene3D" id="3.90.230.10">
    <property type="entry name" value="Creatinase/methionine aminopeptidase superfamily"/>
    <property type="match status" value="1"/>
</dbReference>
<reference evidence="9 10" key="1">
    <citation type="submission" date="2019-12" db="EMBL/GenBank/DDBJ databases">
        <authorList>
            <person name="Yang R."/>
        </authorList>
    </citation>
    <scope>NUCLEOTIDE SEQUENCE [LARGE SCALE GENOMIC DNA]</scope>
    <source>
        <strain evidence="9 10">DONG20-135</strain>
    </source>
</reference>
<dbReference type="GO" id="GO:0004239">
    <property type="term" value="F:initiator methionyl aminopeptidase activity"/>
    <property type="evidence" value="ECO:0007669"/>
    <property type="project" value="UniProtKB-UniRule"/>
</dbReference>
<dbReference type="PRINTS" id="PR00599">
    <property type="entry name" value="MAPEPTIDASE"/>
</dbReference>
<keyword evidence="10" id="KW-1185">Reference proteome</keyword>
<feature type="binding site" evidence="6">
    <location>
        <position position="94"/>
    </location>
    <ligand>
        <name>a divalent metal cation</name>
        <dbReference type="ChEBI" id="CHEBI:60240"/>
        <label>1</label>
    </ligand>
</feature>
<dbReference type="InterPro" id="IPR001714">
    <property type="entry name" value="Pept_M24_MAP"/>
</dbReference>
<keyword evidence="5 6" id="KW-0378">Hydrolase</keyword>
<dbReference type="PROSITE" id="PS00680">
    <property type="entry name" value="MAP_1"/>
    <property type="match status" value="1"/>
</dbReference>
<comment type="caution">
    <text evidence="9">The sequence shown here is derived from an EMBL/GenBank/DDBJ whole genome shotgun (WGS) entry which is preliminary data.</text>
</comment>
<dbReference type="SUPFAM" id="SSF55920">
    <property type="entry name" value="Creatinase/aminopeptidase"/>
    <property type="match status" value="1"/>
</dbReference>
<accession>A0A6N8UFC0</accession>
<feature type="binding site" evidence="6">
    <location>
        <position position="232"/>
    </location>
    <ligand>
        <name>a divalent metal cation</name>
        <dbReference type="ChEBI" id="CHEBI:60240"/>
        <label>1</label>
    </ligand>
</feature>
<comment type="subunit">
    <text evidence="6">Monomer.</text>
</comment>
<dbReference type="EC" id="3.4.11.18" evidence="6 7"/>
<feature type="binding site" evidence="6">
    <location>
        <position position="105"/>
    </location>
    <ligand>
        <name>a divalent metal cation</name>
        <dbReference type="ChEBI" id="CHEBI:60240"/>
        <label>1</label>
    </ligand>
</feature>
<feature type="binding site" evidence="6">
    <location>
        <position position="232"/>
    </location>
    <ligand>
        <name>a divalent metal cation</name>
        <dbReference type="ChEBI" id="CHEBI:60240"/>
        <label>2</label>
        <note>catalytic</note>
    </ligand>
</feature>
<dbReference type="Proteomes" id="UP000434036">
    <property type="component" value="Unassembled WGS sequence"/>
</dbReference>
<sequence>MVTIKSASELNYMREAGRIVALAHQAVAASIRPGISSREINAICEDVIRSYGATPSFKGLYGFPAATCISINSVLVHGIPDDTILNEGDIVSVDIGACYRGYHGDSAWTYGVGAISTAAQSLLKVTKESLFAGMKQVKAGNRLTDISHAIQAIVYEFGYSIPRDFSGHGVGTSVHEDPSVPNFGAAGHGILLKEGMTLAIEPMVIMGRPQTRTLHDGWTVVSKDGSLSAHFEHTIAVTADGYEILTTLTDKEEYPGNG</sequence>
<dbReference type="InterPro" id="IPR036005">
    <property type="entry name" value="Creatinase/aminopeptidase-like"/>
</dbReference>
<dbReference type="GO" id="GO:0070006">
    <property type="term" value="F:metalloaminopeptidase activity"/>
    <property type="evidence" value="ECO:0007669"/>
    <property type="project" value="UniProtKB-UniRule"/>
</dbReference>
<comment type="cofactor">
    <cofactor evidence="6">
        <name>Co(2+)</name>
        <dbReference type="ChEBI" id="CHEBI:48828"/>
    </cofactor>
    <cofactor evidence="6">
        <name>Zn(2+)</name>
        <dbReference type="ChEBI" id="CHEBI:29105"/>
    </cofactor>
    <cofactor evidence="6">
        <name>Mn(2+)</name>
        <dbReference type="ChEBI" id="CHEBI:29035"/>
    </cofactor>
    <cofactor evidence="6">
        <name>Fe(2+)</name>
        <dbReference type="ChEBI" id="CHEBI:29033"/>
    </cofactor>
    <text evidence="6">Binds 2 divalent metal cations per subunit. Has a high-affinity and a low affinity metal-binding site. The true nature of the physiological cofactor is under debate. The enzyme is active with cobalt, zinc, manganese or divalent iron ions. Most likely, methionine aminopeptidases function as mononuclear Fe(2+)-metalloproteases under physiological conditions, and the catalytically relevant metal-binding site has been assigned to the histidine-containing high-affinity site.</text>
</comment>
<dbReference type="CDD" id="cd01086">
    <property type="entry name" value="MetAP1"/>
    <property type="match status" value="1"/>
</dbReference>
<feature type="binding site" evidence="6">
    <location>
        <position position="168"/>
    </location>
    <ligand>
        <name>a divalent metal cation</name>
        <dbReference type="ChEBI" id="CHEBI:60240"/>
        <label>2</label>
        <note>catalytic</note>
    </ligand>
</feature>
<dbReference type="GO" id="GO:0005829">
    <property type="term" value="C:cytosol"/>
    <property type="evidence" value="ECO:0007669"/>
    <property type="project" value="TreeGrafter"/>
</dbReference>
<protein>
    <recommendedName>
        <fullName evidence="6 7">Methionine aminopeptidase</fullName>
        <shortName evidence="6">MAP</shortName>
        <shortName evidence="6">MetAP</shortName>
        <ecNumber evidence="6 7">3.4.11.18</ecNumber>
    </recommendedName>
    <alternativeName>
        <fullName evidence="6">Peptidase M</fullName>
    </alternativeName>
</protein>
<dbReference type="EMBL" id="WUUQ01000003">
    <property type="protein sequence ID" value="MXQ73997.1"/>
    <property type="molecule type" value="Genomic_DNA"/>
</dbReference>
<dbReference type="InterPro" id="IPR000994">
    <property type="entry name" value="Pept_M24"/>
</dbReference>
<reference evidence="9 10" key="2">
    <citation type="submission" date="2020-01" db="EMBL/GenBank/DDBJ databases">
        <title>Clostridiaceae sp. nov. isolated from the gut of human by culturomics.</title>
        <authorList>
            <person name="Chang Y."/>
        </authorList>
    </citation>
    <scope>NUCLEOTIDE SEQUENCE [LARGE SCALE GENOMIC DNA]</scope>
    <source>
        <strain evidence="9 10">DONG20-135</strain>
    </source>
</reference>
<evidence type="ECO:0000256" key="1">
    <source>
        <dbReference type="ARBA" id="ARBA00002521"/>
    </source>
</evidence>
<comment type="catalytic activity">
    <reaction evidence="6 7">
        <text>Release of N-terminal amino acids, preferentially methionine, from peptides and arylamides.</text>
        <dbReference type="EC" id="3.4.11.18"/>
    </reaction>
</comment>
<evidence type="ECO:0000313" key="9">
    <source>
        <dbReference type="EMBL" id="MXQ73997.1"/>
    </source>
</evidence>
<feature type="binding site" evidence="6">
    <location>
        <position position="201"/>
    </location>
    <ligand>
        <name>a divalent metal cation</name>
        <dbReference type="ChEBI" id="CHEBI:60240"/>
        <label>2</label>
        <note>catalytic</note>
    </ligand>
</feature>
<keyword evidence="3 6" id="KW-0645">Protease</keyword>
<gene>
    <name evidence="6 9" type="primary">map</name>
    <name evidence="9" type="ORF">GSF08_08585</name>
</gene>
<evidence type="ECO:0000259" key="8">
    <source>
        <dbReference type="Pfam" id="PF00557"/>
    </source>
</evidence>
<organism evidence="9 10">
    <name type="scientific">Copranaerobaculum intestinale</name>
    <dbReference type="NCBI Taxonomy" id="2692629"/>
    <lineage>
        <taxon>Bacteria</taxon>
        <taxon>Bacillati</taxon>
        <taxon>Bacillota</taxon>
        <taxon>Erysipelotrichia</taxon>
        <taxon>Erysipelotrichales</taxon>
        <taxon>Erysipelotrichaceae</taxon>
        <taxon>Copranaerobaculum</taxon>
    </lineage>
</organism>
<dbReference type="GO" id="GO:0046872">
    <property type="term" value="F:metal ion binding"/>
    <property type="evidence" value="ECO:0007669"/>
    <property type="project" value="UniProtKB-UniRule"/>
</dbReference>
<evidence type="ECO:0000256" key="6">
    <source>
        <dbReference type="HAMAP-Rule" id="MF_01974"/>
    </source>
</evidence>
<dbReference type="AlphaFoldDB" id="A0A6N8UFC0"/>
<dbReference type="Pfam" id="PF00557">
    <property type="entry name" value="Peptidase_M24"/>
    <property type="match status" value="1"/>
</dbReference>
<evidence type="ECO:0000256" key="2">
    <source>
        <dbReference type="ARBA" id="ARBA00022438"/>
    </source>
</evidence>
<dbReference type="HAMAP" id="MF_01974">
    <property type="entry name" value="MetAP_1"/>
    <property type="match status" value="1"/>
</dbReference>
<comment type="function">
    <text evidence="1 6">Removes the N-terminal methionine from nascent proteins. The N-terminal methionine is often cleaved when the second residue in the primary sequence is small and uncharged (Met-Ala-, Cys, Gly, Pro, Ser, Thr, or Val). Requires deformylation of the N(alpha)-formylated initiator methionine before it can be hydrolyzed.</text>
</comment>
<dbReference type="PANTHER" id="PTHR43330:SF27">
    <property type="entry name" value="METHIONINE AMINOPEPTIDASE"/>
    <property type="match status" value="1"/>
</dbReference>
<evidence type="ECO:0000256" key="4">
    <source>
        <dbReference type="ARBA" id="ARBA00022723"/>
    </source>
</evidence>
<feature type="binding site" evidence="6">
    <location>
        <position position="105"/>
    </location>
    <ligand>
        <name>a divalent metal cation</name>
        <dbReference type="ChEBI" id="CHEBI:60240"/>
        <label>2</label>
        <note>catalytic</note>
    </ligand>
</feature>
<evidence type="ECO:0000256" key="7">
    <source>
        <dbReference type="RuleBase" id="RU003653"/>
    </source>
</evidence>